<dbReference type="EMBL" id="CM004474">
    <property type="protein sequence ID" value="OCT80869.1"/>
    <property type="molecule type" value="Genomic_DNA"/>
</dbReference>
<proteinExistence type="predicted"/>
<reference evidence="2" key="1">
    <citation type="journal article" date="2016" name="Nature">
        <title>Genome evolution in the allotetraploid frog Xenopus laevis.</title>
        <authorList>
            <person name="Session A.M."/>
            <person name="Uno Y."/>
            <person name="Kwon T."/>
            <person name="Chapman J.A."/>
            <person name="Toyoda A."/>
            <person name="Takahashi S."/>
            <person name="Fukui A."/>
            <person name="Hikosaka A."/>
            <person name="Suzuki A."/>
            <person name="Kondo M."/>
            <person name="van Heeringen S.J."/>
            <person name="Quigley I."/>
            <person name="Heinz S."/>
            <person name="Ogino H."/>
            <person name="Ochi H."/>
            <person name="Hellsten U."/>
            <person name="Lyons J.B."/>
            <person name="Simakov O."/>
            <person name="Putnam N."/>
            <person name="Stites J."/>
            <person name="Kuroki Y."/>
            <person name="Tanaka T."/>
            <person name="Michiue T."/>
            <person name="Watanabe M."/>
            <person name="Bogdanovic O."/>
            <person name="Lister R."/>
            <person name="Georgiou G."/>
            <person name="Paranjpe S.S."/>
            <person name="van Kruijsbergen I."/>
            <person name="Shu S."/>
            <person name="Carlson J."/>
            <person name="Kinoshita T."/>
            <person name="Ohta Y."/>
            <person name="Mawaribuchi S."/>
            <person name="Jenkins J."/>
            <person name="Grimwood J."/>
            <person name="Schmutz J."/>
            <person name="Mitros T."/>
            <person name="Mozaffari S.V."/>
            <person name="Suzuki Y."/>
            <person name="Haramoto Y."/>
            <person name="Yamamoto T.S."/>
            <person name="Takagi C."/>
            <person name="Heald R."/>
            <person name="Miller K."/>
            <person name="Haudenschild C."/>
            <person name="Kitzman J."/>
            <person name="Nakayama T."/>
            <person name="Izutsu Y."/>
            <person name="Robert J."/>
            <person name="Fortriede J."/>
            <person name="Burns K."/>
            <person name="Lotay V."/>
            <person name="Karimi K."/>
            <person name="Yasuoka Y."/>
            <person name="Dichmann D.S."/>
            <person name="Flajnik M.F."/>
            <person name="Houston D.W."/>
            <person name="Shendure J."/>
            <person name="DuPasquier L."/>
            <person name="Vize P.D."/>
            <person name="Zorn A.M."/>
            <person name="Ito M."/>
            <person name="Marcotte E.M."/>
            <person name="Wallingford J.B."/>
            <person name="Ito Y."/>
            <person name="Asashima M."/>
            <person name="Ueno N."/>
            <person name="Matsuda Y."/>
            <person name="Veenstra G.J."/>
            <person name="Fujiyama A."/>
            <person name="Harland R.M."/>
            <person name="Taira M."/>
            <person name="Rokhsar D.S."/>
        </authorList>
    </citation>
    <scope>NUCLEOTIDE SEQUENCE [LARGE SCALE GENOMIC DNA]</scope>
    <source>
        <strain evidence="2">J</strain>
    </source>
</reference>
<organism evidence="1 2">
    <name type="scientific">Xenopus laevis</name>
    <name type="common">African clawed frog</name>
    <dbReference type="NCBI Taxonomy" id="8355"/>
    <lineage>
        <taxon>Eukaryota</taxon>
        <taxon>Metazoa</taxon>
        <taxon>Chordata</taxon>
        <taxon>Craniata</taxon>
        <taxon>Vertebrata</taxon>
        <taxon>Euteleostomi</taxon>
        <taxon>Amphibia</taxon>
        <taxon>Batrachia</taxon>
        <taxon>Anura</taxon>
        <taxon>Pipoidea</taxon>
        <taxon>Pipidae</taxon>
        <taxon>Xenopodinae</taxon>
        <taxon>Xenopus</taxon>
        <taxon>Xenopus</taxon>
    </lineage>
</organism>
<dbReference type="AlphaFoldDB" id="A0A974HJZ1"/>
<gene>
    <name evidence="1" type="ORF">XELAEV_18027681mg</name>
</gene>
<sequence length="85" mass="9810">MGQIPSSSLVNWKLLLGGNECINSYTKLEIQIIYILMKQIGTHLAPNRGNAHFYLQAHFDFRMNIYCDIYCQHLVVIAYLPTVCF</sequence>
<evidence type="ECO:0000313" key="1">
    <source>
        <dbReference type="EMBL" id="OCT80869.1"/>
    </source>
</evidence>
<protein>
    <submittedName>
        <fullName evidence="1">Uncharacterized protein</fullName>
    </submittedName>
</protein>
<name>A0A974HJZ1_XENLA</name>
<evidence type="ECO:0000313" key="2">
    <source>
        <dbReference type="Proteomes" id="UP000694892"/>
    </source>
</evidence>
<accession>A0A974HJZ1</accession>
<dbReference type="Proteomes" id="UP000694892">
    <property type="component" value="Chromosome 5L"/>
</dbReference>